<proteinExistence type="inferred from homology"/>
<dbReference type="Ensembl" id="ENSSGRT00000010451.1">
    <property type="protein sequence ID" value="ENSSGRP00000009592.1"/>
    <property type="gene ID" value="ENSSGRG00000006478.1"/>
</dbReference>
<evidence type="ECO:0000256" key="7">
    <source>
        <dbReference type="ARBA" id="ARBA00023015"/>
    </source>
</evidence>
<evidence type="ECO:0000313" key="16">
    <source>
        <dbReference type="Ensembl" id="ENSSGRP00000009592.1"/>
    </source>
</evidence>
<accession>A0A672KDY0</accession>
<evidence type="ECO:0000256" key="8">
    <source>
        <dbReference type="ARBA" id="ARBA00023159"/>
    </source>
</evidence>
<evidence type="ECO:0000256" key="1">
    <source>
        <dbReference type="ARBA" id="ARBA00004123"/>
    </source>
</evidence>
<evidence type="ECO:0000256" key="12">
    <source>
        <dbReference type="ARBA" id="ARBA00042630"/>
    </source>
</evidence>
<keyword evidence="4" id="KW-0677">Repeat</keyword>
<evidence type="ECO:0000256" key="9">
    <source>
        <dbReference type="ARBA" id="ARBA00023163"/>
    </source>
</evidence>
<dbReference type="Proteomes" id="UP000472262">
    <property type="component" value="Unassembled WGS sequence"/>
</dbReference>
<dbReference type="InterPro" id="IPR013137">
    <property type="entry name" value="Znf_TFIIB"/>
</dbReference>
<keyword evidence="5 14" id="KW-0863">Zinc-finger</keyword>
<organism evidence="16 17">
    <name type="scientific">Sinocyclocheilus grahami</name>
    <name type="common">Dianchi golden-line fish</name>
    <name type="synonym">Barbus grahami</name>
    <dbReference type="NCBI Taxonomy" id="75366"/>
    <lineage>
        <taxon>Eukaryota</taxon>
        <taxon>Metazoa</taxon>
        <taxon>Chordata</taxon>
        <taxon>Craniata</taxon>
        <taxon>Vertebrata</taxon>
        <taxon>Euteleostomi</taxon>
        <taxon>Actinopterygii</taxon>
        <taxon>Neopterygii</taxon>
        <taxon>Teleostei</taxon>
        <taxon>Ostariophysi</taxon>
        <taxon>Cypriniformes</taxon>
        <taxon>Cyprinidae</taxon>
        <taxon>Cyprininae</taxon>
        <taxon>Sinocyclocheilus</taxon>
    </lineage>
</organism>
<keyword evidence="3" id="KW-0479">Metal-binding</keyword>
<name>A0A672KDY0_SINGR</name>
<evidence type="ECO:0000259" key="15">
    <source>
        <dbReference type="PROSITE" id="PS51134"/>
    </source>
</evidence>
<evidence type="ECO:0000256" key="10">
    <source>
        <dbReference type="ARBA" id="ARBA00023242"/>
    </source>
</evidence>
<keyword evidence="10" id="KW-0539">Nucleus</keyword>
<reference evidence="16" key="2">
    <citation type="submission" date="2025-09" db="UniProtKB">
        <authorList>
            <consortium name="Ensembl"/>
        </authorList>
    </citation>
    <scope>IDENTIFICATION</scope>
</reference>
<comment type="subcellular location">
    <subcellularLocation>
        <location evidence="1">Nucleus</location>
    </subcellularLocation>
</comment>
<dbReference type="PROSITE" id="PS51134">
    <property type="entry name" value="ZF_TFIIB"/>
    <property type="match status" value="1"/>
</dbReference>
<dbReference type="FunFam" id="2.20.25.10:FF:000014">
    <property type="entry name" value="Transcription factor IIIB 50 kDa subunit"/>
    <property type="match status" value="1"/>
</dbReference>
<evidence type="ECO:0000256" key="4">
    <source>
        <dbReference type="ARBA" id="ARBA00022737"/>
    </source>
</evidence>
<evidence type="ECO:0000256" key="11">
    <source>
        <dbReference type="ARBA" id="ARBA00039848"/>
    </source>
</evidence>
<evidence type="ECO:0000256" key="13">
    <source>
        <dbReference type="ARBA" id="ARBA00045875"/>
    </source>
</evidence>
<evidence type="ECO:0000256" key="3">
    <source>
        <dbReference type="ARBA" id="ARBA00022723"/>
    </source>
</evidence>
<sequence length="95" mass="10027">MPSSCPECGSSNVVEDDLYSQRQWVCVDCGSVVSEGHLTTTVSDETQGRGNQARDTSLSSDLSSVCLKTAGLTSTSFVLSSCALSCFHRGVKETV</sequence>
<dbReference type="AlphaFoldDB" id="A0A672KDY0"/>
<feature type="domain" description="TFIIB-type" evidence="15">
    <location>
        <begin position="1"/>
        <end position="34"/>
    </location>
</feature>
<comment type="function">
    <text evidence="13">General activator of RNA polymerase III transcription. Factor exclusively required for RNA polymerase III transcription of genes with promoter elements upstream of the initiation sites. Contributes to the regulation of gene expression; functions as activator in the absence of oxidative stress. Down-regulates expression of target genes in response to oxidative stress. Overexpression protects cells against apoptosis in response to oxidative stress.</text>
</comment>
<evidence type="ECO:0000256" key="6">
    <source>
        <dbReference type="ARBA" id="ARBA00022833"/>
    </source>
</evidence>
<protein>
    <recommendedName>
        <fullName evidence="11">Transcription factor IIIB 50 kDa subunit</fullName>
    </recommendedName>
    <alternativeName>
        <fullName evidence="12">B-related factor 2</fullName>
    </alternativeName>
</protein>
<dbReference type="InParanoid" id="A0A672KDY0"/>
<evidence type="ECO:0000256" key="14">
    <source>
        <dbReference type="PROSITE-ProRule" id="PRU00469"/>
    </source>
</evidence>
<comment type="similarity">
    <text evidence="2">Belongs to the TFIIB family.</text>
</comment>
<reference evidence="16" key="1">
    <citation type="submission" date="2025-08" db="UniProtKB">
        <authorList>
            <consortium name="Ensembl"/>
        </authorList>
    </citation>
    <scope>IDENTIFICATION</scope>
</reference>
<dbReference type="GO" id="GO:0008270">
    <property type="term" value="F:zinc ion binding"/>
    <property type="evidence" value="ECO:0007669"/>
    <property type="project" value="UniProtKB-KW"/>
</dbReference>
<keyword evidence="9" id="KW-0804">Transcription</keyword>
<keyword evidence="17" id="KW-1185">Reference proteome</keyword>
<keyword evidence="8" id="KW-0010">Activator</keyword>
<keyword evidence="6" id="KW-0862">Zinc</keyword>
<evidence type="ECO:0000313" key="17">
    <source>
        <dbReference type="Proteomes" id="UP000472262"/>
    </source>
</evidence>
<dbReference type="SUPFAM" id="SSF57783">
    <property type="entry name" value="Zinc beta-ribbon"/>
    <property type="match status" value="1"/>
</dbReference>
<keyword evidence="7" id="KW-0805">Transcription regulation</keyword>
<evidence type="ECO:0000256" key="2">
    <source>
        <dbReference type="ARBA" id="ARBA00010857"/>
    </source>
</evidence>
<dbReference type="GO" id="GO:0005634">
    <property type="term" value="C:nucleus"/>
    <property type="evidence" value="ECO:0007669"/>
    <property type="project" value="UniProtKB-SubCell"/>
</dbReference>
<dbReference type="Pfam" id="PF08271">
    <property type="entry name" value="Zn_Ribbon_TF"/>
    <property type="match status" value="1"/>
</dbReference>
<dbReference type="Gene3D" id="2.20.25.10">
    <property type="match status" value="1"/>
</dbReference>
<evidence type="ECO:0000256" key="5">
    <source>
        <dbReference type="ARBA" id="ARBA00022771"/>
    </source>
</evidence>